<dbReference type="RefSeq" id="WP_066510869.1">
    <property type="nucleotide sequence ID" value="NZ_LNCU01000089.1"/>
</dbReference>
<dbReference type="Proteomes" id="UP000057737">
    <property type="component" value="Unassembled WGS sequence"/>
</dbReference>
<feature type="transmembrane region" description="Helical" evidence="1">
    <location>
        <begin position="42"/>
        <end position="64"/>
    </location>
</feature>
<keyword evidence="1" id="KW-0472">Membrane</keyword>
<dbReference type="OrthoDB" id="123261at2"/>
<dbReference type="EMBL" id="LNCU01000089">
    <property type="protein sequence ID" value="KWV51446.1"/>
    <property type="molecule type" value="Genomic_DNA"/>
</dbReference>
<evidence type="ECO:0000256" key="1">
    <source>
        <dbReference type="SAM" id="Phobius"/>
    </source>
</evidence>
<keyword evidence="1" id="KW-1133">Transmembrane helix</keyword>
<keyword evidence="1" id="KW-0812">Transmembrane</keyword>
<sequence>MNQHVRRTGWSWWYLLLLAQFIAVLWPPFYNRIEPSWIGMPFFYWYQLLWIIIGAVLTAIVYFATDD</sequence>
<evidence type="ECO:0000313" key="3">
    <source>
        <dbReference type="Proteomes" id="UP000057737"/>
    </source>
</evidence>
<accession>A0A109JLY0</accession>
<gene>
    <name evidence="2" type="ORF">AS156_12775</name>
</gene>
<protein>
    <recommendedName>
        <fullName evidence="4">DUF3311 domain-containing protein</fullName>
    </recommendedName>
</protein>
<dbReference type="AlphaFoldDB" id="A0A109JLY0"/>
<organism evidence="2 3">
    <name type="scientific">Bradyrhizobium macuxiense</name>
    <dbReference type="NCBI Taxonomy" id="1755647"/>
    <lineage>
        <taxon>Bacteria</taxon>
        <taxon>Pseudomonadati</taxon>
        <taxon>Pseudomonadota</taxon>
        <taxon>Alphaproteobacteria</taxon>
        <taxon>Hyphomicrobiales</taxon>
        <taxon>Nitrobacteraceae</taxon>
        <taxon>Bradyrhizobium</taxon>
    </lineage>
</organism>
<reference evidence="2 3" key="1">
    <citation type="submission" date="2015-11" db="EMBL/GenBank/DDBJ databases">
        <title>Draft Genome Sequence of the Strain BR 10303 (Bradyrhizobium sp.) isolated from nodules of Centrolobium paraense.</title>
        <authorList>
            <person name="Zelli J.E."/>
            <person name="Simoes-Araujo J.L."/>
            <person name="Barauna A.C."/>
            <person name="Silva K."/>
        </authorList>
    </citation>
    <scope>NUCLEOTIDE SEQUENCE [LARGE SCALE GENOMIC DNA]</scope>
    <source>
        <strain evidence="2 3">BR 10303</strain>
    </source>
</reference>
<evidence type="ECO:0000313" key="2">
    <source>
        <dbReference type="EMBL" id="KWV51446.1"/>
    </source>
</evidence>
<name>A0A109JLY0_9BRAD</name>
<comment type="caution">
    <text evidence="2">The sequence shown here is derived from an EMBL/GenBank/DDBJ whole genome shotgun (WGS) entry which is preliminary data.</text>
</comment>
<keyword evidence="3" id="KW-1185">Reference proteome</keyword>
<evidence type="ECO:0008006" key="4">
    <source>
        <dbReference type="Google" id="ProtNLM"/>
    </source>
</evidence>
<dbReference type="Pfam" id="PF11755">
    <property type="entry name" value="DUF3311"/>
    <property type="match status" value="1"/>
</dbReference>
<proteinExistence type="predicted"/>
<dbReference type="InterPro" id="IPR021741">
    <property type="entry name" value="DUF3311"/>
</dbReference>
<feature type="transmembrane region" description="Helical" evidence="1">
    <location>
        <begin position="12"/>
        <end position="30"/>
    </location>
</feature>